<dbReference type="GO" id="GO:0005634">
    <property type="term" value="C:nucleus"/>
    <property type="evidence" value="ECO:0007669"/>
    <property type="project" value="TreeGrafter"/>
</dbReference>
<evidence type="ECO:0000256" key="5">
    <source>
        <dbReference type="ARBA" id="ARBA00022603"/>
    </source>
</evidence>
<dbReference type="Gene3D" id="1.20.930.60">
    <property type="match status" value="1"/>
</dbReference>
<dbReference type="Gene3D" id="3.40.50.10880">
    <property type="entry name" value="Uncharacterised protein PF01937, DUF89, domain 3"/>
    <property type="match status" value="1"/>
</dbReference>
<keyword evidence="10 13" id="KW-0464">Manganese</keyword>
<accession>A0AAJ6QRU2</accession>
<evidence type="ECO:0000256" key="4">
    <source>
        <dbReference type="ARBA" id="ARBA00022596"/>
    </source>
</evidence>
<dbReference type="GO" id="GO:0046872">
    <property type="term" value="F:metal ion binding"/>
    <property type="evidence" value="ECO:0007669"/>
    <property type="project" value="UniProtKB-UniRule"/>
</dbReference>
<dbReference type="SUPFAM" id="SSF111321">
    <property type="entry name" value="AF1104-like"/>
    <property type="match status" value="1"/>
</dbReference>
<comment type="catalytic activity">
    <reaction evidence="12 13">
        <text>beta-D-fructose 6-phosphate = dihydroxyacetone + D-glyceraldehyde 3-phosphate</text>
        <dbReference type="Rhea" id="RHEA:28002"/>
        <dbReference type="ChEBI" id="CHEBI:16016"/>
        <dbReference type="ChEBI" id="CHEBI:57634"/>
        <dbReference type="ChEBI" id="CHEBI:59776"/>
    </reaction>
</comment>
<evidence type="ECO:0000256" key="12">
    <source>
        <dbReference type="ARBA" id="ARBA00048809"/>
    </source>
</evidence>
<comment type="cofactor">
    <cofactor evidence="13">
        <name>Mn(2+)</name>
        <dbReference type="ChEBI" id="CHEBI:29035"/>
    </cofactor>
    <cofactor evidence="13">
        <name>Ni(2+)</name>
        <dbReference type="ChEBI" id="CHEBI:49786"/>
    </cofactor>
</comment>
<keyword evidence="6" id="KW-0808">Transferase</keyword>
<dbReference type="InterPro" id="IPR002791">
    <property type="entry name" value="ARMT1-like_metal-bd"/>
</dbReference>
<evidence type="ECO:0000256" key="7">
    <source>
        <dbReference type="ARBA" id="ARBA00022691"/>
    </source>
</evidence>
<comment type="catalytic activity">
    <reaction evidence="2 13">
        <text>beta-D-fructose 1-phosphate + H2O = D-fructose + phosphate</text>
        <dbReference type="Rhea" id="RHEA:35603"/>
        <dbReference type="ChEBI" id="CHEBI:15377"/>
        <dbReference type="ChEBI" id="CHEBI:37721"/>
        <dbReference type="ChEBI" id="CHEBI:43474"/>
        <dbReference type="ChEBI" id="CHEBI:138881"/>
    </reaction>
</comment>
<evidence type="ECO:0000256" key="8">
    <source>
        <dbReference type="ARBA" id="ARBA00022723"/>
    </source>
</evidence>
<dbReference type="EC" id="3.1.3.-" evidence="13"/>
<dbReference type="InterPro" id="IPR036075">
    <property type="entry name" value="ARMT-1-like_metal-bd_sf"/>
</dbReference>
<feature type="domain" description="Damage-control phosphatase ARMT1-like metal-binding" evidence="14">
    <location>
        <begin position="24"/>
        <end position="395"/>
    </location>
</feature>
<gene>
    <name evidence="16" type="primary">LOC100902121</name>
</gene>
<dbReference type="GeneID" id="100902121"/>
<keyword evidence="5 13" id="KW-0489">Methyltransferase</keyword>
<dbReference type="InterPro" id="IPR039763">
    <property type="entry name" value="ARMT1"/>
</dbReference>
<dbReference type="FunFam" id="3.40.50.10880:FF:000002">
    <property type="entry name" value="Acidic residue methyltransferase 1"/>
    <property type="match status" value="1"/>
</dbReference>
<evidence type="ECO:0000313" key="16">
    <source>
        <dbReference type="RefSeq" id="XP_003741958.1"/>
    </source>
</evidence>
<keyword evidence="8 13" id="KW-0479">Metal-binding</keyword>
<dbReference type="GO" id="GO:0051998">
    <property type="term" value="F:protein carboxyl O-methyltransferase activity"/>
    <property type="evidence" value="ECO:0007669"/>
    <property type="project" value="UniProtKB-UniRule"/>
</dbReference>
<keyword evidence="9 13" id="KW-0378">Hydrolase</keyword>
<dbReference type="GO" id="GO:0016791">
    <property type="term" value="F:phosphatase activity"/>
    <property type="evidence" value="ECO:0007669"/>
    <property type="project" value="TreeGrafter"/>
</dbReference>
<dbReference type="GO" id="GO:0032259">
    <property type="term" value="P:methylation"/>
    <property type="evidence" value="ECO:0007669"/>
    <property type="project" value="UniProtKB-KW"/>
</dbReference>
<keyword evidence="15" id="KW-1185">Reference proteome</keyword>
<sequence length="416" mass="47783">MAAPTVRPAVRLSARFESTFAYKTIKDRLPVILTKVIDHLSRRADQIESVYGSESREEVKQTIGRLSKLRNELQTNKDYISIEDSYSDSVIWNEQIPREESPRWFEGSWLFAECYFYRRIFEAFQLAKHLERYDYFSEQKQAALTNSMTAIHALTESVETTKIDVETLWTVSLWGNKCDLSLSNGQDNSQEEDPILQLQKYDCRILHNDIKLVAELVRSKNNLKLAVILDNAGFELVTDLILLDHLTSYGHASEIRLYVKMMPWFVSDALTHDVLYVIDTLEASKVPSTAALGRRCKGYLDSKQWTVHERSYWTLPYDYSEMKEVDPKLYDELSGADLLVFKGDLNYRKLVGDRAWKVDIDFQQSLLGFRPSPLVTLRTIKADTVTGLEVGVAEKAASSDPNWMITGEFAVVQYVP</sequence>
<comment type="catalytic activity">
    <reaction evidence="1 13">
        <text>L-glutamyl-[protein] + S-adenosyl-L-methionine = [protein]-L-glutamate 5-O-methyl ester + S-adenosyl-L-homocysteine</text>
        <dbReference type="Rhea" id="RHEA:24452"/>
        <dbReference type="Rhea" id="RHEA-COMP:10208"/>
        <dbReference type="Rhea" id="RHEA-COMP:10311"/>
        <dbReference type="ChEBI" id="CHEBI:29973"/>
        <dbReference type="ChEBI" id="CHEBI:57856"/>
        <dbReference type="ChEBI" id="CHEBI:59789"/>
        <dbReference type="ChEBI" id="CHEBI:82795"/>
    </reaction>
</comment>
<evidence type="ECO:0000256" key="10">
    <source>
        <dbReference type="ARBA" id="ARBA00023211"/>
    </source>
</evidence>
<reference evidence="16" key="1">
    <citation type="submission" date="2025-08" db="UniProtKB">
        <authorList>
            <consortium name="RefSeq"/>
        </authorList>
    </citation>
    <scope>IDENTIFICATION</scope>
</reference>
<dbReference type="KEGG" id="goe:100902121"/>
<dbReference type="EC" id="2.1.1.-" evidence="13"/>
<comment type="function">
    <text evidence="11 13">Metal-dependent phosphatase that shows phosphatase activity against several substrates, including fructose-1-phosphate and fructose-6-phosphate. Its preference for fructose-1-phosphate, a strong glycating agent that causes DNA damage rather than a canonical yeast metabolite, suggests a damage-control function in hexose phosphate metabolism. Has also been shown to have O-methyltransferase activity that methylates glutamate residues of target proteins to form gamma-glutamyl methyl ester residues. Possibly methylates PCNA, suggesting it is involved in the DNA damage response.</text>
</comment>
<proteinExistence type="inferred from homology"/>
<protein>
    <recommendedName>
        <fullName evidence="13">Sugar phosphate phosphatase</fullName>
        <ecNumber evidence="13">2.1.1.-</ecNumber>
        <ecNumber evidence="13">3.1.3.-</ecNumber>
    </recommendedName>
</protein>
<organism evidence="15 16">
    <name type="scientific">Galendromus occidentalis</name>
    <name type="common">western predatory mite</name>
    <dbReference type="NCBI Taxonomy" id="34638"/>
    <lineage>
        <taxon>Eukaryota</taxon>
        <taxon>Metazoa</taxon>
        <taxon>Ecdysozoa</taxon>
        <taxon>Arthropoda</taxon>
        <taxon>Chelicerata</taxon>
        <taxon>Arachnida</taxon>
        <taxon>Acari</taxon>
        <taxon>Parasitiformes</taxon>
        <taxon>Mesostigmata</taxon>
        <taxon>Gamasina</taxon>
        <taxon>Phytoseioidea</taxon>
        <taxon>Phytoseiidae</taxon>
        <taxon>Typhlodrominae</taxon>
        <taxon>Galendromus</taxon>
    </lineage>
</organism>
<evidence type="ECO:0000256" key="3">
    <source>
        <dbReference type="ARBA" id="ARBA00009519"/>
    </source>
</evidence>
<name>A0AAJ6QRU2_9ACAR</name>
<dbReference type="GO" id="GO:0006974">
    <property type="term" value="P:DNA damage response"/>
    <property type="evidence" value="ECO:0007669"/>
    <property type="project" value="TreeGrafter"/>
</dbReference>
<dbReference type="Proteomes" id="UP000694867">
    <property type="component" value="Unplaced"/>
</dbReference>
<evidence type="ECO:0000256" key="6">
    <source>
        <dbReference type="ARBA" id="ARBA00022679"/>
    </source>
</evidence>
<dbReference type="AlphaFoldDB" id="A0AAJ6QRU2"/>
<evidence type="ECO:0000313" key="15">
    <source>
        <dbReference type="Proteomes" id="UP000694867"/>
    </source>
</evidence>
<evidence type="ECO:0000256" key="1">
    <source>
        <dbReference type="ARBA" id="ARBA00000807"/>
    </source>
</evidence>
<dbReference type="PANTHER" id="PTHR12260">
    <property type="entry name" value="DAMAGE-CONTROL PHOSPHATASE ARMT1"/>
    <property type="match status" value="1"/>
</dbReference>
<evidence type="ECO:0000256" key="9">
    <source>
        <dbReference type="ARBA" id="ARBA00022801"/>
    </source>
</evidence>
<comment type="domain">
    <text evidence="13">Subfamily III proteins have a conserved RTxK motif about 40-50 residues from the C-terminus; the threonine may be replaced by serine or cysteine.</text>
</comment>
<dbReference type="RefSeq" id="XP_003741958.1">
    <property type="nucleotide sequence ID" value="XM_003741910.2"/>
</dbReference>
<evidence type="ECO:0000259" key="14">
    <source>
        <dbReference type="Pfam" id="PF01937"/>
    </source>
</evidence>
<dbReference type="Pfam" id="PF01937">
    <property type="entry name" value="ARMT1-like_dom"/>
    <property type="match status" value="1"/>
</dbReference>
<evidence type="ECO:0000256" key="13">
    <source>
        <dbReference type="RuleBase" id="RU367030"/>
    </source>
</evidence>
<comment type="similarity">
    <text evidence="3 13">Belongs to the damage-control phosphatase family. Sugar phosphate phosphatase III subfamily.</text>
</comment>
<evidence type="ECO:0000256" key="2">
    <source>
        <dbReference type="ARBA" id="ARBA00001326"/>
    </source>
</evidence>
<evidence type="ECO:0000256" key="11">
    <source>
        <dbReference type="ARBA" id="ARBA00045980"/>
    </source>
</evidence>
<keyword evidence="7" id="KW-0949">S-adenosyl-L-methionine</keyword>
<dbReference type="PANTHER" id="PTHR12260:SF6">
    <property type="entry name" value="DAMAGE-CONTROL PHOSPHATASE ARMT1"/>
    <property type="match status" value="1"/>
</dbReference>
<keyword evidence="4" id="KW-0533">Nickel</keyword>